<dbReference type="AlphaFoldDB" id="A0A1T0APW9"/>
<evidence type="ECO:0000256" key="1">
    <source>
        <dbReference type="SAM" id="Phobius"/>
    </source>
</evidence>
<dbReference type="Proteomes" id="UP000190867">
    <property type="component" value="Unassembled WGS sequence"/>
</dbReference>
<dbReference type="RefSeq" id="WP_078237610.1">
    <property type="nucleotide sequence ID" value="NZ_MUYA01000018.1"/>
</dbReference>
<dbReference type="STRING" id="734.B0187_09485"/>
<keyword evidence="3" id="KW-1185">Reference proteome</keyword>
<feature type="transmembrane region" description="Helical" evidence="1">
    <location>
        <begin position="74"/>
        <end position="95"/>
    </location>
</feature>
<keyword evidence="1" id="KW-0472">Membrane</keyword>
<comment type="caution">
    <text evidence="2">The sequence shown here is derived from an EMBL/GenBank/DDBJ whole genome shotgun (WGS) entry which is preliminary data.</text>
</comment>
<gene>
    <name evidence="2" type="ORF">B0187_09485</name>
</gene>
<feature type="transmembrane region" description="Helical" evidence="1">
    <location>
        <begin position="131"/>
        <end position="150"/>
    </location>
</feature>
<feature type="transmembrane region" description="Helical" evidence="1">
    <location>
        <begin position="41"/>
        <end position="62"/>
    </location>
</feature>
<evidence type="ECO:0000313" key="3">
    <source>
        <dbReference type="Proteomes" id="UP000190867"/>
    </source>
</evidence>
<keyword evidence="1" id="KW-0812">Transmembrane</keyword>
<evidence type="ECO:0000313" key="2">
    <source>
        <dbReference type="EMBL" id="OOR98163.1"/>
    </source>
</evidence>
<feature type="transmembrane region" description="Helical" evidence="1">
    <location>
        <begin position="162"/>
        <end position="179"/>
    </location>
</feature>
<dbReference type="OrthoDB" id="5915482at2"/>
<proteinExistence type="predicted"/>
<protein>
    <submittedName>
        <fullName evidence="2">Uncharacterized protein</fullName>
    </submittedName>
</protein>
<reference evidence="2 3" key="1">
    <citation type="submission" date="2017-02" db="EMBL/GenBank/DDBJ databases">
        <title>Draft genome sequence of Haemophilus paracuniculus CCUG 43573 type strain.</title>
        <authorList>
            <person name="Engstrom-Jakobsson H."/>
            <person name="Salva-Serra F."/>
            <person name="Thorell K."/>
            <person name="Gonzales-Siles L."/>
            <person name="Karlsson R."/>
            <person name="Boulund F."/>
            <person name="Engstrand L."/>
            <person name="Kristiansson E."/>
            <person name="Moore E."/>
        </authorList>
    </citation>
    <scope>NUCLEOTIDE SEQUENCE [LARGE SCALE GENOMIC DNA]</scope>
    <source>
        <strain evidence="2 3">CCUG 43573</strain>
    </source>
</reference>
<accession>A0A1T0APW9</accession>
<feature type="transmembrane region" description="Helical" evidence="1">
    <location>
        <begin position="101"/>
        <end position="119"/>
    </location>
</feature>
<organism evidence="2 3">
    <name type="scientific">Haemophilus paracuniculus</name>
    <dbReference type="NCBI Taxonomy" id="734"/>
    <lineage>
        <taxon>Bacteria</taxon>
        <taxon>Pseudomonadati</taxon>
        <taxon>Pseudomonadota</taxon>
        <taxon>Gammaproteobacteria</taxon>
        <taxon>Pasteurellales</taxon>
        <taxon>Pasteurellaceae</taxon>
        <taxon>Haemophilus</taxon>
    </lineage>
</organism>
<feature type="transmembrane region" description="Helical" evidence="1">
    <location>
        <begin position="191"/>
        <end position="215"/>
    </location>
</feature>
<feature type="transmembrane region" description="Helical" evidence="1">
    <location>
        <begin position="12"/>
        <end position="35"/>
    </location>
</feature>
<dbReference type="EMBL" id="MUYA01000018">
    <property type="protein sequence ID" value="OOR98163.1"/>
    <property type="molecule type" value="Genomic_DNA"/>
</dbReference>
<keyword evidence="1" id="KW-1133">Transmembrane helix</keyword>
<name>A0A1T0APW9_9PAST</name>
<feature type="transmembrane region" description="Helical" evidence="1">
    <location>
        <begin position="227"/>
        <end position="246"/>
    </location>
</feature>
<sequence length="275" mass="30879">MAHDHDSDKKYDIATFALLPMSLMLFIQMALNFYFAPQGVIFISPYLLALLAASLVMLFVLWKGQICPGQRGRLLFVLKFFALFAVGNFLYSVGFTPKHNPMLLVGVASIMLVFLFWALPDEEKLAQTMIYCGFGIVAIAMIQYLAIYWIELPSLFNWLRANNFAQLLLGVLLAGWYLMLAKSRLEGFLKLLVKIALLLLVMNYAWLIAMFYMLMKSGVAEVAMLPLAINFAVQFGILACLAWLLIGNKGKNIKNPTAWTAATFLAMSYPLTSLI</sequence>